<accession>A0A955IWC6</accession>
<feature type="compositionally biased region" description="Polar residues" evidence="7">
    <location>
        <begin position="55"/>
        <end position="71"/>
    </location>
</feature>
<dbReference type="PANTHER" id="PTHR47959">
    <property type="entry name" value="ATP-DEPENDENT RNA HELICASE RHLE-RELATED"/>
    <property type="match status" value="1"/>
</dbReference>
<dbReference type="AlphaFoldDB" id="A0A955IWC6"/>
<proteinExistence type="inferred from homology"/>
<keyword evidence="3 11" id="KW-0347">Helicase</keyword>
<dbReference type="Pfam" id="PF00270">
    <property type="entry name" value="DEAD"/>
    <property type="match status" value="1"/>
</dbReference>
<gene>
    <name evidence="11" type="ORF">KDA10_03475</name>
</gene>
<evidence type="ECO:0000256" key="5">
    <source>
        <dbReference type="ARBA" id="ARBA00038437"/>
    </source>
</evidence>
<feature type="domain" description="Helicase ATP-binding" evidence="8">
    <location>
        <begin position="143"/>
        <end position="312"/>
    </location>
</feature>
<feature type="compositionally biased region" description="Gly residues" evidence="7">
    <location>
        <begin position="20"/>
        <end position="32"/>
    </location>
</feature>
<dbReference type="InterPro" id="IPR014001">
    <property type="entry name" value="Helicase_ATP-bd"/>
</dbReference>
<evidence type="ECO:0000256" key="6">
    <source>
        <dbReference type="PROSITE-ProRule" id="PRU00552"/>
    </source>
</evidence>
<dbReference type="InterPro" id="IPR027417">
    <property type="entry name" value="P-loop_NTPase"/>
</dbReference>
<evidence type="ECO:0000256" key="1">
    <source>
        <dbReference type="ARBA" id="ARBA00022741"/>
    </source>
</evidence>
<evidence type="ECO:0000313" key="12">
    <source>
        <dbReference type="Proteomes" id="UP000714817"/>
    </source>
</evidence>
<dbReference type="SMART" id="SM00490">
    <property type="entry name" value="HELICc"/>
    <property type="match status" value="1"/>
</dbReference>
<dbReference type="CDD" id="cd18787">
    <property type="entry name" value="SF2_C_DEAD"/>
    <property type="match status" value="1"/>
</dbReference>
<keyword evidence="2" id="KW-0378">Hydrolase</keyword>
<dbReference type="GO" id="GO:0003724">
    <property type="term" value="F:RNA helicase activity"/>
    <property type="evidence" value="ECO:0007669"/>
    <property type="project" value="InterPro"/>
</dbReference>
<evidence type="ECO:0000256" key="7">
    <source>
        <dbReference type="SAM" id="MobiDB-lite"/>
    </source>
</evidence>
<dbReference type="GO" id="GO:0005829">
    <property type="term" value="C:cytosol"/>
    <property type="evidence" value="ECO:0007669"/>
    <property type="project" value="TreeGrafter"/>
</dbReference>
<dbReference type="PANTHER" id="PTHR47959:SF13">
    <property type="entry name" value="ATP-DEPENDENT RNA HELICASE RHLE"/>
    <property type="match status" value="1"/>
</dbReference>
<evidence type="ECO:0000259" key="10">
    <source>
        <dbReference type="PROSITE" id="PS51195"/>
    </source>
</evidence>
<dbReference type="EMBL" id="JAGQNY010000014">
    <property type="protein sequence ID" value="MCA9302389.1"/>
    <property type="molecule type" value="Genomic_DNA"/>
</dbReference>
<comment type="caution">
    <text evidence="11">The sequence shown here is derived from an EMBL/GenBank/DDBJ whole genome shotgun (WGS) entry which is preliminary data.</text>
</comment>
<dbReference type="InterPro" id="IPR011545">
    <property type="entry name" value="DEAD/DEAH_box_helicase_dom"/>
</dbReference>
<feature type="domain" description="Helicase C-terminal" evidence="9">
    <location>
        <begin position="339"/>
        <end position="460"/>
    </location>
</feature>
<dbReference type="PROSITE" id="PS51192">
    <property type="entry name" value="HELICASE_ATP_BIND_1"/>
    <property type="match status" value="1"/>
</dbReference>
<dbReference type="PROSITE" id="PS51194">
    <property type="entry name" value="HELICASE_CTER"/>
    <property type="match status" value="1"/>
</dbReference>
<dbReference type="InterPro" id="IPR014014">
    <property type="entry name" value="RNA_helicase_DEAD_Q_motif"/>
</dbReference>
<name>A0A955IWC6_UNCKA</name>
<keyword evidence="1" id="KW-0547">Nucleotide-binding</keyword>
<evidence type="ECO:0000313" key="11">
    <source>
        <dbReference type="EMBL" id="MCA9302389.1"/>
    </source>
</evidence>
<dbReference type="GO" id="GO:0016787">
    <property type="term" value="F:hydrolase activity"/>
    <property type="evidence" value="ECO:0007669"/>
    <property type="project" value="UniProtKB-KW"/>
</dbReference>
<dbReference type="InterPro" id="IPR001650">
    <property type="entry name" value="Helicase_C-like"/>
</dbReference>
<evidence type="ECO:0000259" key="9">
    <source>
        <dbReference type="PROSITE" id="PS51194"/>
    </source>
</evidence>
<dbReference type="PROSITE" id="PS51195">
    <property type="entry name" value="Q_MOTIF"/>
    <property type="match status" value="1"/>
</dbReference>
<dbReference type="SUPFAM" id="SSF52540">
    <property type="entry name" value="P-loop containing nucleoside triphosphate hydrolases"/>
    <property type="match status" value="1"/>
</dbReference>
<dbReference type="Proteomes" id="UP000714817">
    <property type="component" value="Unassembled WGS sequence"/>
</dbReference>
<comment type="similarity">
    <text evidence="5">Belongs to the DEAD box helicase family.</text>
</comment>
<feature type="short sequence motif" description="Q motif" evidence="6">
    <location>
        <begin position="112"/>
        <end position="140"/>
    </location>
</feature>
<dbReference type="Pfam" id="PF00271">
    <property type="entry name" value="Helicase_C"/>
    <property type="match status" value="1"/>
</dbReference>
<feature type="compositionally biased region" description="Polar residues" evidence="7">
    <location>
        <begin position="1"/>
        <end position="16"/>
    </location>
</feature>
<dbReference type="GO" id="GO:0003676">
    <property type="term" value="F:nucleic acid binding"/>
    <property type="evidence" value="ECO:0007669"/>
    <property type="project" value="InterPro"/>
</dbReference>
<dbReference type="CDD" id="cd00268">
    <property type="entry name" value="DEADc"/>
    <property type="match status" value="1"/>
</dbReference>
<dbReference type="InterPro" id="IPR050079">
    <property type="entry name" value="DEAD_box_RNA_helicase"/>
</dbReference>
<evidence type="ECO:0000256" key="4">
    <source>
        <dbReference type="ARBA" id="ARBA00022840"/>
    </source>
</evidence>
<dbReference type="InterPro" id="IPR044742">
    <property type="entry name" value="DEAD/DEAH_RhlB"/>
</dbReference>
<evidence type="ECO:0000256" key="3">
    <source>
        <dbReference type="ARBA" id="ARBA00022806"/>
    </source>
</evidence>
<feature type="domain" description="DEAD-box RNA helicase Q" evidence="10">
    <location>
        <begin position="112"/>
        <end position="140"/>
    </location>
</feature>
<reference evidence="11" key="1">
    <citation type="submission" date="2020-04" db="EMBL/GenBank/DDBJ databases">
        <authorList>
            <person name="Zhang T."/>
        </authorList>
    </citation>
    <scope>NUCLEOTIDE SEQUENCE</scope>
    <source>
        <strain evidence="11">HKST-UBA80</strain>
    </source>
</reference>
<feature type="compositionally biased region" description="Basic and acidic residues" evidence="7">
    <location>
        <begin position="73"/>
        <end position="90"/>
    </location>
</feature>
<dbReference type="Gene3D" id="3.40.50.300">
    <property type="entry name" value="P-loop containing nucleotide triphosphate hydrolases"/>
    <property type="match status" value="2"/>
</dbReference>
<evidence type="ECO:0000256" key="2">
    <source>
        <dbReference type="ARBA" id="ARBA00022801"/>
    </source>
</evidence>
<evidence type="ECO:0000259" key="8">
    <source>
        <dbReference type="PROSITE" id="PS51192"/>
    </source>
</evidence>
<dbReference type="SMART" id="SM00487">
    <property type="entry name" value="DEXDc"/>
    <property type="match status" value="1"/>
</dbReference>
<protein>
    <submittedName>
        <fullName evidence="11">DEAD/DEAH box helicase</fullName>
    </submittedName>
</protein>
<dbReference type="GO" id="GO:0005524">
    <property type="term" value="F:ATP binding"/>
    <property type="evidence" value="ECO:0007669"/>
    <property type="project" value="UniProtKB-KW"/>
</dbReference>
<keyword evidence="4" id="KW-0067">ATP-binding</keyword>
<feature type="region of interest" description="Disordered" evidence="7">
    <location>
        <begin position="1"/>
        <end position="90"/>
    </location>
</feature>
<organism evidence="11 12">
    <name type="scientific">candidate division WWE3 bacterium</name>
    <dbReference type="NCBI Taxonomy" id="2053526"/>
    <lineage>
        <taxon>Bacteria</taxon>
        <taxon>Katanobacteria</taxon>
    </lineage>
</organism>
<reference evidence="11" key="2">
    <citation type="journal article" date="2021" name="Microbiome">
        <title>Successional dynamics and alternative stable states in a saline activated sludge microbial community over 9 years.</title>
        <authorList>
            <person name="Wang Y."/>
            <person name="Ye J."/>
            <person name="Ju F."/>
            <person name="Liu L."/>
            <person name="Boyd J.A."/>
            <person name="Deng Y."/>
            <person name="Parks D.H."/>
            <person name="Jiang X."/>
            <person name="Yin X."/>
            <person name="Woodcroft B.J."/>
            <person name="Tyson G.W."/>
            <person name="Hugenholtz P."/>
            <person name="Polz M.F."/>
            <person name="Zhang T."/>
        </authorList>
    </citation>
    <scope>NUCLEOTIDE SEQUENCE</scope>
    <source>
        <strain evidence="11">HKST-UBA80</strain>
    </source>
</reference>
<sequence>MNTQKQSKNRRYSSAPSGARPGGFGRRNGGYKGKSKFSTSSGSDGESRGGQRSGNSFGYINRSGEQQFSKQGRSRDNWKRKNRRKSSEVIDHSRYISKPVQAQLVEACVIENSFRDFNLHPTLLKNISDRGYIQPTKIQDMSIPHILKGRDVLGTGNTGTGKTGAFLIPMCQKVLKNPENRVLIITPTRELASQIQVEFRKFTRDTKLRMVLVIGGESMHFQMRALREKPQFVVATPGRLMDLEKRNQLSLKGFTNIILDEVDQMLDMGFVEDIKIVCGKLPENRQSLFFSATMAGKEEALANTLLRDPVKVEADKQSPLNSIHQDIVKVASKEHKIQILHDLLKKTEFTKVLVFSGTRIGADRITQELRSRGVMVDSLHGNKSQRVRTKVLTNFRTDKIDVLVATDVAARGIDVPDISHVINFDEPVNYNDYIHRIGRTGRVGKKGTALTFVVSKSFSK</sequence>